<dbReference type="Gene3D" id="1.10.510.10">
    <property type="entry name" value="Transferase(Phosphotransferase) domain 1"/>
    <property type="match status" value="1"/>
</dbReference>
<dbReference type="GO" id="GO:0000155">
    <property type="term" value="F:phosphorelay sensor kinase activity"/>
    <property type="evidence" value="ECO:0007669"/>
    <property type="project" value="InterPro"/>
</dbReference>
<dbReference type="OrthoDB" id="472667at2"/>
<reference evidence="8" key="1">
    <citation type="submission" date="2018-12" db="EMBL/GenBank/DDBJ databases">
        <authorList>
            <person name="Will S."/>
            <person name="Neumann-Schaal M."/>
            <person name="Henke P."/>
        </authorList>
    </citation>
    <scope>NUCLEOTIDE SEQUENCE</scope>
    <source>
        <strain evidence="8">PCC 7102</strain>
    </source>
</reference>
<dbReference type="RefSeq" id="WP_127079902.1">
    <property type="nucleotide sequence ID" value="NZ_RSCL01000002.1"/>
</dbReference>
<dbReference type="InterPro" id="IPR011009">
    <property type="entry name" value="Kinase-like_dom_sf"/>
</dbReference>
<dbReference type="SUPFAM" id="SSF56112">
    <property type="entry name" value="Protein kinase-like (PK-like)"/>
    <property type="match status" value="1"/>
</dbReference>
<evidence type="ECO:0000259" key="7">
    <source>
        <dbReference type="PROSITE" id="PS50109"/>
    </source>
</evidence>
<dbReference type="CDD" id="cd00082">
    <property type="entry name" value="HisKA"/>
    <property type="match status" value="1"/>
</dbReference>
<dbReference type="PANTHER" id="PTHR43642:SF1">
    <property type="entry name" value="HYBRID SIGNAL TRANSDUCTION HISTIDINE KINASE G"/>
    <property type="match status" value="1"/>
</dbReference>
<reference evidence="8" key="2">
    <citation type="journal article" date="2019" name="Genome Biol. Evol.">
        <title>Day and night: Metabolic profiles and evolutionary relationships of six axenic non-marine cyanobacteria.</title>
        <authorList>
            <person name="Will S.E."/>
            <person name="Henke P."/>
            <person name="Boedeker C."/>
            <person name="Huang S."/>
            <person name="Brinkmann H."/>
            <person name="Rohde M."/>
            <person name="Jarek M."/>
            <person name="Friedl T."/>
            <person name="Seufert S."/>
            <person name="Schumacher M."/>
            <person name="Overmann J."/>
            <person name="Neumann-Schaal M."/>
            <person name="Petersen J."/>
        </authorList>
    </citation>
    <scope>NUCLEOTIDE SEQUENCE [LARGE SCALE GENOMIC DNA]</scope>
    <source>
        <strain evidence="8">PCC 7102</strain>
    </source>
</reference>
<keyword evidence="4 8" id="KW-0418">Kinase</keyword>
<comment type="catalytic activity">
    <reaction evidence="1">
        <text>ATP + protein L-histidine = ADP + protein N-phospho-L-histidine.</text>
        <dbReference type="EC" id="2.7.13.3"/>
    </reaction>
</comment>
<dbReference type="SUPFAM" id="SSF55874">
    <property type="entry name" value="ATPase domain of HSP90 chaperone/DNA topoisomerase II/histidine kinase"/>
    <property type="match status" value="1"/>
</dbReference>
<dbReference type="InterPro" id="IPR053159">
    <property type="entry name" value="Hybrid_Histidine_Kinase"/>
</dbReference>
<dbReference type="PROSITE" id="PS50011">
    <property type="entry name" value="PROTEIN_KINASE_DOM"/>
    <property type="match status" value="1"/>
</dbReference>
<evidence type="ECO:0000256" key="5">
    <source>
        <dbReference type="ARBA" id="ARBA00023012"/>
    </source>
</evidence>
<dbReference type="PANTHER" id="PTHR43642">
    <property type="entry name" value="HYBRID SIGNAL TRANSDUCTION HISTIDINE KINASE G"/>
    <property type="match status" value="1"/>
</dbReference>
<dbReference type="Gene3D" id="3.40.50.300">
    <property type="entry name" value="P-loop containing nucleotide triphosphate hydrolases"/>
    <property type="match status" value="1"/>
</dbReference>
<dbReference type="PROSITE" id="PS50109">
    <property type="entry name" value="HIS_KIN"/>
    <property type="match status" value="1"/>
</dbReference>
<comment type="caution">
    <text evidence="8">The sequence shown here is derived from an EMBL/GenBank/DDBJ whole genome shotgun (WGS) entry which is preliminary data.</text>
</comment>
<dbReference type="SUPFAM" id="SSF52540">
    <property type="entry name" value="P-loop containing nucleoside triphosphate hydrolases"/>
    <property type="match status" value="1"/>
</dbReference>
<dbReference type="InterPro" id="IPR029016">
    <property type="entry name" value="GAF-like_dom_sf"/>
</dbReference>
<dbReference type="Gene3D" id="3.30.450.40">
    <property type="match status" value="2"/>
</dbReference>
<keyword evidence="4 8" id="KW-0808">Transferase</keyword>
<dbReference type="Gene3D" id="3.30.565.10">
    <property type="entry name" value="Histidine kinase-like ATPase, C-terminal domain"/>
    <property type="match status" value="1"/>
</dbReference>
<dbReference type="InterPro" id="IPR027417">
    <property type="entry name" value="P-loop_NTPase"/>
</dbReference>
<dbReference type="PRINTS" id="PR00344">
    <property type="entry name" value="BCTRLSENSOR"/>
</dbReference>
<name>A0A3S1CTV0_9CYAN</name>
<evidence type="ECO:0000256" key="1">
    <source>
        <dbReference type="ARBA" id="ARBA00000085"/>
    </source>
</evidence>
<dbReference type="Pfam" id="PF13191">
    <property type="entry name" value="AAA_16"/>
    <property type="match status" value="1"/>
</dbReference>
<dbReference type="Pfam" id="PF02518">
    <property type="entry name" value="HATPase_c"/>
    <property type="match status" value="1"/>
</dbReference>
<dbReference type="InterPro" id="IPR003661">
    <property type="entry name" value="HisK_dim/P_dom"/>
</dbReference>
<dbReference type="InterPro" id="IPR041664">
    <property type="entry name" value="AAA_16"/>
</dbReference>
<dbReference type="SMART" id="SM00387">
    <property type="entry name" value="HATPase_c"/>
    <property type="match status" value="1"/>
</dbReference>
<dbReference type="Gene3D" id="1.10.287.130">
    <property type="match status" value="1"/>
</dbReference>
<feature type="domain" description="Protein kinase" evidence="6">
    <location>
        <begin position="11"/>
        <end position="271"/>
    </location>
</feature>
<keyword evidence="9" id="KW-1185">Reference proteome</keyword>
<keyword evidence="3" id="KW-0597">Phosphoprotein</keyword>
<dbReference type="CDD" id="cd14014">
    <property type="entry name" value="STKc_PknB_like"/>
    <property type="match status" value="1"/>
</dbReference>
<feature type="domain" description="Histidine kinase" evidence="7">
    <location>
        <begin position="1752"/>
        <end position="2010"/>
    </location>
</feature>
<evidence type="ECO:0000313" key="8">
    <source>
        <dbReference type="EMBL" id="RUT09210.1"/>
    </source>
</evidence>
<dbReference type="SMART" id="SM00065">
    <property type="entry name" value="GAF"/>
    <property type="match status" value="2"/>
</dbReference>
<dbReference type="InterPro" id="IPR036890">
    <property type="entry name" value="HATPase_C_sf"/>
</dbReference>
<keyword evidence="8" id="KW-0723">Serine/threonine-protein kinase</keyword>
<evidence type="ECO:0000256" key="4">
    <source>
        <dbReference type="ARBA" id="ARBA00022777"/>
    </source>
</evidence>
<dbReference type="SUPFAM" id="SSF55781">
    <property type="entry name" value="GAF domain-like"/>
    <property type="match status" value="2"/>
</dbReference>
<dbReference type="EMBL" id="RSCL01000002">
    <property type="protein sequence ID" value="RUT09210.1"/>
    <property type="molecule type" value="Genomic_DNA"/>
</dbReference>
<dbReference type="SMART" id="SM00220">
    <property type="entry name" value="S_TKc"/>
    <property type="match status" value="1"/>
</dbReference>
<dbReference type="InterPro" id="IPR004358">
    <property type="entry name" value="Sig_transdc_His_kin-like_C"/>
</dbReference>
<gene>
    <name evidence="8" type="ORF">DSM106972_012630</name>
</gene>
<evidence type="ECO:0000313" key="9">
    <source>
        <dbReference type="Proteomes" id="UP000271624"/>
    </source>
</evidence>
<evidence type="ECO:0000256" key="3">
    <source>
        <dbReference type="ARBA" id="ARBA00022553"/>
    </source>
</evidence>
<accession>A0A3S1CTV0</accession>
<dbReference type="InterPro" id="IPR003594">
    <property type="entry name" value="HATPase_dom"/>
</dbReference>
<dbReference type="PROSITE" id="PS00108">
    <property type="entry name" value="PROTEIN_KINASE_ST"/>
    <property type="match status" value="1"/>
</dbReference>
<dbReference type="GO" id="GO:0005524">
    <property type="term" value="F:ATP binding"/>
    <property type="evidence" value="ECO:0007669"/>
    <property type="project" value="InterPro"/>
</dbReference>
<keyword evidence="5" id="KW-0902">Two-component regulatory system</keyword>
<dbReference type="Pfam" id="PF01590">
    <property type="entry name" value="GAF"/>
    <property type="match status" value="1"/>
</dbReference>
<proteinExistence type="predicted"/>
<dbReference type="InterPro" id="IPR008271">
    <property type="entry name" value="Ser/Thr_kinase_AS"/>
</dbReference>
<dbReference type="Pfam" id="PF13185">
    <property type="entry name" value="GAF_2"/>
    <property type="match status" value="1"/>
</dbReference>
<dbReference type="SUPFAM" id="SSF47384">
    <property type="entry name" value="Homodimeric domain of signal transducing histidine kinase"/>
    <property type="match status" value="1"/>
</dbReference>
<dbReference type="InterPro" id="IPR000719">
    <property type="entry name" value="Prot_kinase_dom"/>
</dbReference>
<dbReference type="InterPro" id="IPR005467">
    <property type="entry name" value="His_kinase_dom"/>
</dbReference>
<sequence length="2010" mass="225720">MAILEGSIPGYHLSKLLYDGSRTLVYRGQRLIDQKPVVIKLLKNSYPNFNELVQFRNQYTIAENLDIPGIIRPYSLEPYQNAYALVMEDFGGVSLRDYVRTNTLGLWQLVTVAIQVADILDGLKKARVIHKDIKPANILIHPHSQQIKLIDFSIASLLPRETQEIHSHNLLEGTLAYLAPEQTGRMNRGIDYRTDFYSLGITLYELFTGKLPFGIDDPMELVHCHIAKYPPLVHEINPEIPPVLSLIVEKLMAKNAEDRYQSALGLKYDLERCLYELKDTHKIESFEIAQRDISDRFLIPEKLYGREAEVKMLLDAFERVAGNPLQTDETHTIRKSAAELILVAGFSGIGKTAVVNEVHKPIVRQCGYFIKGKFDQFQRNIPLFAFVQAFRDLMGQLLSQTDVKLQQWKAKILQALGESAQVIVEVIPELEYIIGKQPVVAELSGSAAQNRFNLLFQKFIQVFTTIDHPLVIFIDDLQWADSASLRLMQLLLSEAEAGYLLLIGAYRDNEVFAAHPLILTLEELQKNNVTLNTITLAPLKEIHLNQLIADTLSCTTKIASPLTQLVYHKTKGNPFFSNQFLKALHDDGLITFNSCERQVGWQCDIAQVQAKAVTDDVVEFMALQLQKLPLQTQNVLKLAACIGNQFDLATLAIIYEKSQVETAEDLWKALQEGLILPTTEVYKFFQDGGNEKTTQLSTICYQLPNYKFLHDRVQQAAYYLIPEAQKQATHLKIGQMMKSNSEEVEREDILFAIVNQLNIGAALITQQENLEELAQLNLLAGRKARAATAYEPAWYYAITGIQLLGDSWQEAYDLTLALYDLGAETAYLCGNYEQIELLSNVVLEQAKTLLDKVKAYEVKIFTYVAQKKPLEAIEIGLQVLKLLEITFPQKPTGEDIGKAIAYTASLIPENGIEDLIHLPEMTDASKIAALSILKSISSSAYIANPPLHLLILLSMVNLSIQYGNDSLSTIAYSAYGTILCGVVQDIECGGKFGKLALKLLQKYNNQEKNAQTFMLVATFTMHWQTHVKETLSLLQLGYQNSIEAGDLQHAAWNLFFESQYSCFIGHELNQLTEKMANYSTAFNHLKQELHFNYHQIFRQFVLNLTGSSETPFILVGEAYNESKLLAQHQQANDTTALYYFHLNKLILCYLFEELSQAVTNATIAETYLETATATLLVPIFNFYNSLARLGVYHYCSTIEQKSLMEKVELNQEKMKKWATHAPMNHQHKYELVEAERYRLLNNKVEAIELYDKAIAGARANEYLSEEALANELAGKFYLEWGREKIATTYMQEAYYCYARWGAKAKISDLEERYPQLLQPILQQKQLRLNSLETISSITTARTVNSTQTSTSSSTSISSVLDFATILKASQTLSGEIHLDKLLTCLLNTIITNAGASKCVLMLLWDNDLRLEAIAIKGQEPIILQASSIEHSSDVPVSLIYTVKRSLQTVVINNATKEDSLLADSYIIQQQSKSLLCTPILNQGKLLGILYLENNLVIGAFTKERVEILNLLCTQAAISLENARLYQKSQNYAQQLEDSLASLQEKARLTAFRADVDTILTQENSLQVTLQRCTEVIVQHLDAAFARIWTLNSVQQILELRASAGIYTHINGSHSQIPVGQFKIGLIAFERKPHLTNQVLEDSRISNREWAKREGMVAFAGYPLIVDGQIVGVLAMFARQILSESVLESLEFAASEIALGIKRKLSEEALLQSETQLRQKTTELENVLHQLQQTQTQLVQNEKMSSLGNLVAGVAHEVNNPIGFLRGSLNNAQEYVKDLLEYIQCVQQHHTQLAPAVNDFAEEVDLEFLAEDLPKLITSMKGATARIQDISTSLRTFSRADTAEKVACNIHEGIDSTLLILKYRLKANEFRPAIEVIKAYDKLPPVKCFLGQLNQVFMNILANAIDAIDEQPQKYSFDELKANPKQITITTEVLQAYNTAVIRIKDNGSGMSESVKAKIFDHLFTTKGVGKGTGLGLAIAHQIVEETHAGKLICNSAPNIGTEFVIELPLG</sequence>
<dbReference type="InterPro" id="IPR036097">
    <property type="entry name" value="HisK_dim/P_sf"/>
</dbReference>
<evidence type="ECO:0000256" key="2">
    <source>
        <dbReference type="ARBA" id="ARBA00012438"/>
    </source>
</evidence>
<dbReference type="GO" id="GO:0004674">
    <property type="term" value="F:protein serine/threonine kinase activity"/>
    <property type="evidence" value="ECO:0007669"/>
    <property type="project" value="UniProtKB-KW"/>
</dbReference>
<evidence type="ECO:0000259" key="6">
    <source>
        <dbReference type="PROSITE" id="PS50011"/>
    </source>
</evidence>
<dbReference type="Proteomes" id="UP000271624">
    <property type="component" value="Unassembled WGS sequence"/>
</dbReference>
<dbReference type="InterPro" id="IPR003018">
    <property type="entry name" value="GAF"/>
</dbReference>
<dbReference type="Pfam" id="PF00069">
    <property type="entry name" value="Pkinase"/>
    <property type="match status" value="1"/>
</dbReference>
<organism evidence="8 9">
    <name type="scientific">Dulcicalothrix desertica PCC 7102</name>
    <dbReference type="NCBI Taxonomy" id="232991"/>
    <lineage>
        <taxon>Bacteria</taxon>
        <taxon>Bacillati</taxon>
        <taxon>Cyanobacteriota</taxon>
        <taxon>Cyanophyceae</taxon>
        <taxon>Nostocales</taxon>
        <taxon>Calotrichaceae</taxon>
        <taxon>Dulcicalothrix</taxon>
    </lineage>
</organism>
<protein>
    <recommendedName>
        <fullName evidence="2">histidine kinase</fullName>
        <ecNumber evidence="2">2.7.13.3</ecNumber>
    </recommendedName>
</protein>
<dbReference type="EC" id="2.7.13.3" evidence="2"/>